<evidence type="ECO:0000313" key="2">
    <source>
        <dbReference type="Proteomes" id="UP000197468"/>
    </source>
</evidence>
<dbReference type="AlphaFoldDB" id="A0A246J2W5"/>
<name>A0A246J2W5_9BURK</name>
<organism evidence="1 2">
    <name type="scientific">Roseateles aquatilis</name>
    <dbReference type="NCBI Taxonomy" id="431061"/>
    <lineage>
        <taxon>Bacteria</taxon>
        <taxon>Pseudomonadati</taxon>
        <taxon>Pseudomonadota</taxon>
        <taxon>Betaproteobacteria</taxon>
        <taxon>Burkholderiales</taxon>
        <taxon>Sphaerotilaceae</taxon>
        <taxon>Roseateles</taxon>
    </lineage>
</organism>
<accession>A0A246J2W5</accession>
<gene>
    <name evidence="1" type="ORF">CDN99_19740</name>
</gene>
<sequence>MTIRYRIEVDDSLHREIEQASEADRTSMGHVLQKSVELFLRARRAARCGDYVGIVHADQRAALKIEFSEL</sequence>
<keyword evidence="2" id="KW-1185">Reference proteome</keyword>
<comment type="caution">
    <text evidence="1">The sequence shown here is derived from an EMBL/GenBank/DDBJ whole genome shotgun (WGS) entry which is preliminary data.</text>
</comment>
<evidence type="ECO:0000313" key="1">
    <source>
        <dbReference type="EMBL" id="OWQ86936.1"/>
    </source>
</evidence>
<dbReference type="Proteomes" id="UP000197468">
    <property type="component" value="Unassembled WGS sequence"/>
</dbReference>
<dbReference type="EMBL" id="NIOF01000010">
    <property type="protein sequence ID" value="OWQ86936.1"/>
    <property type="molecule type" value="Genomic_DNA"/>
</dbReference>
<reference evidence="1 2" key="1">
    <citation type="journal article" date="2008" name="Int. J. Syst. Evol. Microbiol.">
        <title>Description of Roseateles aquatilis sp. nov. and Roseateles terrae sp. nov., in the class Betaproteobacteria, and emended description of the genus Roseateles.</title>
        <authorList>
            <person name="Gomila M."/>
            <person name="Bowien B."/>
            <person name="Falsen E."/>
            <person name="Moore E.R."/>
            <person name="Lalucat J."/>
        </authorList>
    </citation>
    <scope>NUCLEOTIDE SEQUENCE [LARGE SCALE GENOMIC DNA]</scope>
    <source>
        <strain evidence="1 2">CCUG 48205</strain>
    </source>
</reference>
<protein>
    <submittedName>
        <fullName evidence="1">Uncharacterized protein</fullName>
    </submittedName>
</protein>
<proteinExistence type="predicted"/>
<dbReference type="RefSeq" id="WP_088386605.1">
    <property type="nucleotide sequence ID" value="NZ_NIOF01000010.1"/>
</dbReference>